<dbReference type="Gene3D" id="1.20.1730.10">
    <property type="entry name" value="Sodium/glucose cotransporter"/>
    <property type="match status" value="1"/>
</dbReference>
<comment type="catalytic activity">
    <reaction evidence="12">
        <text>iodide(out) + 2 Na(+)(out) = iodide(in) + 2 Na(+)(in)</text>
        <dbReference type="Rhea" id="RHEA:71207"/>
        <dbReference type="ChEBI" id="CHEBI:16382"/>
        <dbReference type="ChEBI" id="CHEBI:29101"/>
    </reaction>
</comment>
<dbReference type="NCBIfam" id="TIGR00813">
    <property type="entry name" value="sss"/>
    <property type="match status" value="1"/>
</dbReference>
<keyword evidence="6 14" id="KW-1133">Transmembrane helix</keyword>
<sequence length="649" mass="71245">MEPKPTGFSIADYIVFATSLLASFGIGVYSSLAGKKEQTTDDFFFGNHDMNIVAVALSLAATFLSAIGLLGLPSEIYRNGWSYSVLLLPETICGLMGIFLFIPFFYKLRMTSVYEYFEHRFNRTLRRCACLLFITYMMLYMSIVLYAPALALSQVSGLPIWVSILTSGLICTIYTSLGGMKAVIWTDAFQMVIMLCGVVIVLVHGVISAGGVSTVLEANRNTGRLFVDFHGDPTIRHSFWALLVGGTINIMPFGLNQATVQRYLSVKNKRAAQRMLSIQLPTILTWWTILISVGLTMFGYYKGCDPQLSGRIERPDQMMAIFVSDVLGYLQGLPGLFTAVVYSATLSTVSSGVNSIVVVLTEDFIKPMHDMRRKTLLEERTIMRITKGLSFLIGFVAIGMAFISSALGRGLIQFCVSIEGMCGGPLLGLFFCGMMLPFVSSKGATVGVFCGLVMTFWIGIGAIVTHATVEPMPLFTDTCPAFFGNETTDNFAAFFPANQSSAVKGISSWNDTAGLGPDNVFRIQRPNLSGLDWLYGISYMYYSMVGFLVTIVVATVVSFATGRQDSSKIPDRFFLYKLYSNSPGNQRPDDEPQRKKYGDVIFVPVPVVVGVAGAADHQANGNLLPRQIENHLLLESQVSTDRLLSRTDN</sequence>
<keyword evidence="4" id="KW-1003">Cell membrane</keyword>
<dbReference type="PANTHER" id="PTHR42985">
    <property type="entry name" value="SODIUM-COUPLED MONOCARBOXYLATE TRANSPORTER"/>
    <property type="match status" value="1"/>
</dbReference>
<feature type="transmembrane region" description="Helical" evidence="14">
    <location>
        <begin position="158"/>
        <end position="180"/>
    </location>
</feature>
<evidence type="ECO:0000256" key="14">
    <source>
        <dbReference type="SAM" id="Phobius"/>
    </source>
</evidence>
<dbReference type="PANTHER" id="PTHR42985:SF2">
    <property type="entry name" value="SODIUM-DEPENDENT MULTIVITAMIN TRANSPORTER"/>
    <property type="match status" value="1"/>
</dbReference>
<feature type="transmembrane region" description="Helical" evidence="14">
    <location>
        <begin position="382"/>
        <end position="404"/>
    </location>
</feature>
<dbReference type="GO" id="GO:0006814">
    <property type="term" value="P:sodium ion transport"/>
    <property type="evidence" value="ECO:0007669"/>
    <property type="project" value="UniProtKB-KW"/>
</dbReference>
<feature type="transmembrane region" description="Helical" evidence="14">
    <location>
        <begin position="84"/>
        <end position="108"/>
    </location>
</feature>
<evidence type="ECO:0000256" key="12">
    <source>
        <dbReference type="ARBA" id="ARBA00036099"/>
    </source>
</evidence>
<evidence type="ECO:0000256" key="6">
    <source>
        <dbReference type="ARBA" id="ARBA00022989"/>
    </source>
</evidence>
<comment type="subcellular location">
    <subcellularLocation>
        <location evidence="1">Cell membrane</location>
        <topology evidence="1">Multi-pass membrane protein</topology>
    </subcellularLocation>
</comment>
<keyword evidence="9 14" id="KW-0472">Membrane</keyword>
<evidence type="ECO:0000313" key="16">
    <source>
        <dbReference type="Proteomes" id="UP000192578"/>
    </source>
</evidence>
<dbReference type="PROSITE" id="PS00456">
    <property type="entry name" value="NA_SOLUT_SYMP_1"/>
    <property type="match status" value="1"/>
</dbReference>
<dbReference type="GO" id="GO:0098660">
    <property type="term" value="P:inorganic ion transmembrane transport"/>
    <property type="evidence" value="ECO:0007669"/>
    <property type="project" value="UniProtKB-ARBA"/>
</dbReference>
<keyword evidence="3" id="KW-0813">Transport</keyword>
<dbReference type="Proteomes" id="UP000192578">
    <property type="component" value="Unassembled WGS sequence"/>
</dbReference>
<feature type="transmembrane region" description="Helical" evidence="14">
    <location>
        <begin position="410"/>
        <end position="432"/>
    </location>
</feature>
<proteinExistence type="inferred from homology"/>
<dbReference type="Pfam" id="PF00474">
    <property type="entry name" value="SSF"/>
    <property type="match status" value="1"/>
</dbReference>
<evidence type="ECO:0000256" key="9">
    <source>
        <dbReference type="ARBA" id="ARBA00023136"/>
    </source>
</evidence>
<evidence type="ECO:0000256" key="2">
    <source>
        <dbReference type="ARBA" id="ARBA00006434"/>
    </source>
</evidence>
<evidence type="ECO:0000256" key="11">
    <source>
        <dbReference type="ARBA" id="ARBA00023201"/>
    </source>
</evidence>
<feature type="transmembrane region" description="Helical" evidence="14">
    <location>
        <begin position="235"/>
        <end position="255"/>
    </location>
</feature>
<organism evidence="15 16">
    <name type="scientific">Hypsibius exemplaris</name>
    <name type="common">Freshwater tardigrade</name>
    <dbReference type="NCBI Taxonomy" id="2072580"/>
    <lineage>
        <taxon>Eukaryota</taxon>
        <taxon>Metazoa</taxon>
        <taxon>Ecdysozoa</taxon>
        <taxon>Tardigrada</taxon>
        <taxon>Eutardigrada</taxon>
        <taxon>Parachela</taxon>
        <taxon>Hypsibioidea</taxon>
        <taxon>Hypsibiidae</taxon>
        <taxon>Hypsibius</taxon>
    </lineage>
</organism>
<dbReference type="AlphaFoldDB" id="A0A9X6N8X9"/>
<reference evidence="16" key="1">
    <citation type="submission" date="2017-01" db="EMBL/GenBank/DDBJ databases">
        <title>Comparative genomics of anhydrobiosis in the tardigrade Hypsibius dujardini.</title>
        <authorList>
            <person name="Yoshida Y."/>
            <person name="Koutsovoulos G."/>
            <person name="Laetsch D."/>
            <person name="Stevens L."/>
            <person name="Kumar S."/>
            <person name="Horikawa D."/>
            <person name="Ishino K."/>
            <person name="Komine S."/>
            <person name="Tomita M."/>
            <person name="Blaxter M."/>
            <person name="Arakawa K."/>
        </authorList>
    </citation>
    <scope>NUCLEOTIDE SEQUENCE [LARGE SCALE GENOMIC DNA]</scope>
    <source>
        <strain evidence="16">Z151</strain>
    </source>
</reference>
<gene>
    <name evidence="15" type="ORF">BV898_14598</name>
</gene>
<keyword evidence="16" id="KW-1185">Reference proteome</keyword>
<feature type="transmembrane region" description="Helical" evidence="14">
    <location>
        <begin position="339"/>
        <end position="361"/>
    </location>
</feature>
<dbReference type="PROSITE" id="PS50283">
    <property type="entry name" value="NA_SOLUT_SYMP_3"/>
    <property type="match status" value="1"/>
</dbReference>
<dbReference type="CDD" id="cd11492">
    <property type="entry name" value="SLC5sbd_NIS-SMVT"/>
    <property type="match status" value="1"/>
</dbReference>
<keyword evidence="8" id="KW-0406">Ion transport</keyword>
<evidence type="ECO:0000256" key="1">
    <source>
        <dbReference type="ARBA" id="ARBA00004651"/>
    </source>
</evidence>
<evidence type="ECO:0000313" key="15">
    <source>
        <dbReference type="EMBL" id="OWA50070.1"/>
    </source>
</evidence>
<keyword evidence="11" id="KW-0739">Sodium transport</keyword>
<evidence type="ECO:0000256" key="8">
    <source>
        <dbReference type="ARBA" id="ARBA00023065"/>
    </source>
</evidence>
<keyword evidence="7" id="KW-0915">Sodium</keyword>
<protein>
    <submittedName>
        <fullName evidence="15">Sodium-coupled monocarboxylate transporter 1</fullName>
    </submittedName>
</protein>
<comment type="similarity">
    <text evidence="2 13">Belongs to the sodium:solute symporter (SSF) (TC 2.A.21) family.</text>
</comment>
<keyword evidence="10" id="KW-0325">Glycoprotein</keyword>
<name>A0A9X6N8X9_HYPEX</name>
<evidence type="ECO:0000256" key="4">
    <source>
        <dbReference type="ARBA" id="ARBA00022475"/>
    </source>
</evidence>
<dbReference type="OrthoDB" id="6132759at2759"/>
<accession>A0A9X6N8X9</accession>
<comment type="caution">
    <text evidence="15">The sequence shown here is derived from an EMBL/GenBank/DDBJ whole genome shotgun (WGS) entry which is preliminary data.</text>
</comment>
<feature type="transmembrane region" description="Helical" evidence="14">
    <location>
        <begin position="192"/>
        <end position="215"/>
    </location>
</feature>
<feature type="transmembrane region" description="Helical" evidence="14">
    <location>
        <begin position="13"/>
        <end position="32"/>
    </location>
</feature>
<feature type="transmembrane region" description="Helical" evidence="14">
    <location>
        <begin position="539"/>
        <end position="562"/>
    </location>
</feature>
<dbReference type="InterPro" id="IPR001734">
    <property type="entry name" value="Na/solute_symporter"/>
</dbReference>
<keyword evidence="5 14" id="KW-0812">Transmembrane</keyword>
<dbReference type="InterPro" id="IPR018212">
    <property type="entry name" value="Na/solute_symporter_CS"/>
</dbReference>
<feature type="transmembrane region" description="Helical" evidence="14">
    <location>
        <begin position="52"/>
        <end position="72"/>
    </location>
</feature>
<dbReference type="GO" id="GO:0015075">
    <property type="term" value="F:monoatomic ion transmembrane transporter activity"/>
    <property type="evidence" value="ECO:0007669"/>
    <property type="project" value="UniProtKB-ARBA"/>
</dbReference>
<dbReference type="GO" id="GO:0005886">
    <property type="term" value="C:plasma membrane"/>
    <property type="evidence" value="ECO:0007669"/>
    <property type="project" value="UniProtKB-SubCell"/>
</dbReference>
<feature type="transmembrane region" description="Helical" evidence="14">
    <location>
        <begin position="276"/>
        <end position="301"/>
    </location>
</feature>
<evidence type="ECO:0000256" key="3">
    <source>
        <dbReference type="ARBA" id="ARBA00022448"/>
    </source>
</evidence>
<feature type="transmembrane region" description="Helical" evidence="14">
    <location>
        <begin position="129"/>
        <end position="152"/>
    </location>
</feature>
<dbReference type="EMBL" id="MTYJ01000181">
    <property type="protein sequence ID" value="OWA50070.1"/>
    <property type="molecule type" value="Genomic_DNA"/>
</dbReference>
<dbReference type="GO" id="GO:0015293">
    <property type="term" value="F:symporter activity"/>
    <property type="evidence" value="ECO:0007669"/>
    <property type="project" value="TreeGrafter"/>
</dbReference>
<feature type="transmembrane region" description="Helical" evidence="14">
    <location>
        <begin position="444"/>
        <end position="464"/>
    </location>
</feature>
<evidence type="ECO:0000256" key="5">
    <source>
        <dbReference type="ARBA" id="ARBA00022692"/>
    </source>
</evidence>
<evidence type="ECO:0000256" key="13">
    <source>
        <dbReference type="RuleBase" id="RU362091"/>
    </source>
</evidence>
<evidence type="ECO:0000256" key="10">
    <source>
        <dbReference type="ARBA" id="ARBA00023180"/>
    </source>
</evidence>
<evidence type="ECO:0000256" key="7">
    <source>
        <dbReference type="ARBA" id="ARBA00023053"/>
    </source>
</evidence>
<dbReference type="InterPro" id="IPR051163">
    <property type="entry name" value="Sodium:Solute_Symporter_SSF"/>
</dbReference>
<dbReference type="InterPro" id="IPR038377">
    <property type="entry name" value="Na/Glc_symporter_sf"/>
</dbReference>